<dbReference type="CDD" id="cd02980">
    <property type="entry name" value="TRX_Fd_family"/>
    <property type="match status" value="1"/>
</dbReference>
<reference evidence="5" key="1">
    <citation type="submission" date="2017-07" db="EMBL/GenBank/DDBJ databases">
        <authorList>
            <person name="Varghese N."/>
            <person name="Submissions S."/>
        </authorList>
    </citation>
    <scope>NUCLEOTIDE SEQUENCE [LARGE SCALE GENOMIC DNA]</scope>
    <source>
        <strain evidence="5">NLAE-zl-C134</strain>
    </source>
</reference>
<evidence type="ECO:0000313" key="5">
    <source>
        <dbReference type="Proteomes" id="UP000254051"/>
    </source>
</evidence>
<organism evidence="4 5">
    <name type="scientific">Faecalicatena contorta</name>
    <dbReference type="NCBI Taxonomy" id="39482"/>
    <lineage>
        <taxon>Bacteria</taxon>
        <taxon>Bacillati</taxon>
        <taxon>Bacillota</taxon>
        <taxon>Clostridia</taxon>
        <taxon>Lachnospirales</taxon>
        <taxon>Lachnospiraceae</taxon>
        <taxon>Faecalicatena</taxon>
    </lineage>
</organism>
<keyword evidence="3" id="KW-0411">Iron-sulfur</keyword>
<gene>
    <name evidence="4" type="ORF">SAMN05216529_101362</name>
</gene>
<evidence type="ECO:0000256" key="3">
    <source>
        <dbReference type="ARBA" id="ARBA00023014"/>
    </source>
</evidence>
<keyword evidence="2" id="KW-0408">Iron</keyword>
<dbReference type="Gene3D" id="3.40.30.10">
    <property type="entry name" value="Glutaredoxin"/>
    <property type="match status" value="1"/>
</dbReference>
<evidence type="ECO:0000313" key="4">
    <source>
        <dbReference type="EMBL" id="SUQ12466.1"/>
    </source>
</evidence>
<accession>A0A316A4T9</accession>
<dbReference type="InterPro" id="IPR036249">
    <property type="entry name" value="Thioredoxin-like_sf"/>
</dbReference>
<dbReference type="AlphaFoldDB" id="A0A316A4T9"/>
<keyword evidence="5" id="KW-1185">Reference proteome</keyword>
<evidence type="ECO:0000256" key="1">
    <source>
        <dbReference type="ARBA" id="ARBA00022723"/>
    </source>
</evidence>
<dbReference type="OrthoDB" id="9800692at2"/>
<name>A0A316A4T9_9FIRM</name>
<keyword evidence="1" id="KW-0479">Metal-binding</keyword>
<dbReference type="RefSeq" id="WP_109708485.1">
    <property type="nucleotide sequence ID" value="NZ_QGDS01000001.1"/>
</dbReference>
<dbReference type="GO" id="GO:0046872">
    <property type="term" value="F:metal ion binding"/>
    <property type="evidence" value="ECO:0007669"/>
    <property type="project" value="UniProtKB-KW"/>
</dbReference>
<sequence length="126" mass="13736">MKSLEELRAIREKMQGKVGVRAENEDQTRVIVGMATCGIASGARPVLTALSDAVQEQGLLNINVTQTGCIGLCQYEPIIEVMEPGKEKVTYVKMTPEKAMEVLRMHLLDGQVVTKYTLGAAKKSAE</sequence>
<dbReference type="GO" id="GO:0051536">
    <property type="term" value="F:iron-sulfur cluster binding"/>
    <property type="evidence" value="ECO:0007669"/>
    <property type="project" value="UniProtKB-KW"/>
</dbReference>
<dbReference type="PANTHER" id="PTHR43578">
    <property type="entry name" value="NADH-QUINONE OXIDOREDUCTASE SUBUNIT F"/>
    <property type="match status" value="1"/>
</dbReference>
<proteinExistence type="predicted"/>
<dbReference type="SUPFAM" id="SSF52833">
    <property type="entry name" value="Thioredoxin-like"/>
    <property type="match status" value="1"/>
</dbReference>
<evidence type="ECO:0000256" key="2">
    <source>
        <dbReference type="ARBA" id="ARBA00023004"/>
    </source>
</evidence>
<dbReference type="EMBL" id="UHJJ01000001">
    <property type="protein sequence ID" value="SUQ12466.1"/>
    <property type="molecule type" value="Genomic_DNA"/>
</dbReference>
<dbReference type="PANTHER" id="PTHR43578:SF3">
    <property type="entry name" value="NADH-QUINONE OXIDOREDUCTASE SUBUNIT F"/>
    <property type="match status" value="1"/>
</dbReference>
<dbReference type="Proteomes" id="UP000254051">
    <property type="component" value="Unassembled WGS sequence"/>
</dbReference>
<protein>
    <submittedName>
        <fullName evidence="4">NAD(P)-dependent iron-only hydrogenase iron-sulfur protein</fullName>
    </submittedName>
</protein>